<dbReference type="EMBL" id="AEBE01000097">
    <property type="protein sequence ID" value="EFU89671.1"/>
    <property type="molecule type" value="Genomic_DNA"/>
</dbReference>
<organism evidence="5 6">
    <name type="scientific">Enterococcus faecalis TX0630</name>
    <dbReference type="NCBI Taxonomy" id="749508"/>
    <lineage>
        <taxon>Bacteria</taxon>
        <taxon>Bacillati</taxon>
        <taxon>Bacillota</taxon>
        <taxon>Bacilli</taxon>
        <taxon>Lactobacillales</taxon>
        <taxon>Enterococcaceae</taxon>
        <taxon>Enterococcus</taxon>
    </lineage>
</organism>
<proteinExistence type="inferred from homology"/>
<reference evidence="5 6" key="1">
    <citation type="submission" date="2010-09" db="EMBL/GenBank/DDBJ databases">
        <authorList>
            <person name="Weinstock G."/>
            <person name="Sodergren E."/>
            <person name="Clifton S."/>
            <person name="Fulton L."/>
            <person name="Fulton B."/>
            <person name="Courtney L."/>
            <person name="Fronick C."/>
            <person name="Harrison M."/>
            <person name="Strong C."/>
            <person name="Farmer C."/>
            <person name="Delahaunty K."/>
            <person name="Markovic C."/>
            <person name="Hall O."/>
            <person name="Minx P."/>
            <person name="Tomlinson C."/>
            <person name="Mitreva M."/>
            <person name="Hou S."/>
            <person name="Chen J."/>
            <person name="Wollam A."/>
            <person name="Pepin K.H."/>
            <person name="Johnson M."/>
            <person name="Bhonagiri V."/>
            <person name="Zhang X."/>
            <person name="Suruliraj S."/>
            <person name="Warren W."/>
            <person name="Chinwalla A."/>
            <person name="Mardis E.R."/>
            <person name="Wilson R.K."/>
        </authorList>
    </citation>
    <scope>NUCLEOTIDE SEQUENCE [LARGE SCALE GENOMIC DNA]</scope>
    <source>
        <strain evidence="5 6">TX0630</strain>
    </source>
</reference>
<dbReference type="InterPro" id="IPR051455">
    <property type="entry name" value="Bact_solute-bind_prot3"/>
</dbReference>
<comment type="caution">
    <text evidence="5">The sequence shown here is derived from an EMBL/GenBank/DDBJ whole genome shotgun (WGS) entry which is preliminary data.</text>
</comment>
<evidence type="ECO:0000313" key="6">
    <source>
        <dbReference type="Proteomes" id="UP000004933"/>
    </source>
</evidence>
<name>A0ABC9P420_ENTFL</name>
<dbReference type="PANTHER" id="PTHR30085">
    <property type="entry name" value="AMINO ACID ABC TRANSPORTER PERMEASE"/>
    <property type="match status" value="1"/>
</dbReference>
<dbReference type="InterPro" id="IPR001638">
    <property type="entry name" value="Solute-binding_3/MltF_N"/>
</dbReference>
<dbReference type="PROSITE" id="PS51257">
    <property type="entry name" value="PROKAR_LIPOPROTEIN"/>
    <property type="match status" value="1"/>
</dbReference>
<keyword evidence="2" id="KW-0813">Transport</keyword>
<sequence length="287" mass="31934">MNKKTKNWRNEGMKKQNKWLAGLSLLVLAGIIVGCGSGNNDSTSKSASSNKTVTVEQLKKAGKIKVGVKEDIPNFGYMNPDTNKNEGMEPDIARLIAKEITGSEENVEFVGVTAKTRGPLLDNGELDMVIATFTITDERKKTYNFTTPYYTDEIGFLVRKEDNFSSMKDLDGKTIGVAQSATTKENLEKKAQEEGIKFTYQELGSYPELKTALTSKRIDAFSVDKSILSGYVDGKTEILKDGFSPQEYGITTKKANTELNDYLNGLIEKWEKDGTLEKIYQDWGLKN</sequence>
<dbReference type="SUPFAM" id="SSF53850">
    <property type="entry name" value="Periplasmic binding protein-like II"/>
    <property type="match status" value="1"/>
</dbReference>
<protein>
    <submittedName>
        <fullName evidence="5">ABC transporter, substrate-binding protein, family 3</fullName>
    </submittedName>
</protein>
<evidence type="ECO:0000313" key="5">
    <source>
        <dbReference type="EMBL" id="EFU89671.1"/>
    </source>
</evidence>
<dbReference type="AlphaFoldDB" id="A0ABC9P420"/>
<dbReference type="Gene3D" id="3.40.190.10">
    <property type="entry name" value="Periplasmic binding protein-like II"/>
    <property type="match status" value="2"/>
</dbReference>
<comment type="similarity">
    <text evidence="1">Belongs to the bacterial solute-binding protein 3 family.</text>
</comment>
<evidence type="ECO:0000256" key="2">
    <source>
        <dbReference type="ARBA" id="ARBA00022448"/>
    </source>
</evidence>
<evidence type="ECO:0000256" key="3">
    <source>
        <dbReference type="ARBA" id="ARBA00022729"/>
    </source>
</evidence>
<evidence type="ECO:0000256" key="1">
    <source>
        <dbReference type="ARBA" id="ARBA00010333"/>
    </source>
</evidence>
<keyword evidence="3" id="KW-0732">Signal</keyword>
<gene>
    <name evidence="5" type="ORF">HMPREF9511_02334</name>
</gene>
<dbReference type="PANTHER" id="PTHR30085:SF6">
    <property type="entry name" value="ABC TRANSPORTER GLUTAMINE-BINDING PROTEIN GLNH"/>
    <property type="match status" value="1"/>
</dbReference>
<dbReference type="Proteomes" id="UP000004933">
    <property type="component" value="Unassembled WGS sequence"/>
</dbReference>
<evidence type="ECO:0000259" key="4">
    <source>
        <dbReference type="SMART" id="SM00062"/>
    </source>
</evidence>
<feature type="domain" description="Solute-binding protein family 3/N-terminal" evidence="4">
    <location>
        <begin position="63"/>
        <end position="287"/>
    </location>
</feature>
<dbReference type="Pfam" id="PF00497">
    <property type="entry name" value="SBP_bac_3"/>
    <property type="match status" value="1"/>
</dbReference>
<dbReference type="SMART" id="SM00062">
    <property type="entry name" value="PBPb"/>
    <property type="match status" value="1"/>
</dbReference>
<accession>A0ABC9P420</accession>